<dbReference type="EMBL" id="GBEZ01002187">
    <property type="protein sequence ID" value="JAC82844.1"/>
    <property type="molecule type" value="Transcribed_RNA"/>
</dbReference>
<feature type="chain" id="PRO_5001606475" description="Exostosin GT47 domain-containing protein" evidence="1">
    <location>
        <begin position="24"/>
        <end position="576"/>
    </location>
</feature>
<name>A0A061SIF8_9CHLO</name>
<sequence length="576" mass="65396">MSWLLTLGFTIAYLAAICFPVSCSNITETQDFELRDKYENILEHLLGPTTPWGKTQLPDGCELGCETNNYLYVPGTKVIQEAKEAKIVVVLDSLCPVSYNHDQETICHDYKTYKKLHKCLNFGLPFSQFTTAEEQREVKGYYKSAYTAMFRRVLPAMLKRGWKRYQVTTWNDYKFDAALTAESSSLWPEIDKADVILCSIQHFRKLINVFPVKRFILVTTNDAATLSVSTRCDLDDERILAILQHTSLSPLSENNLPLKGDRRHFVWFSANQTSGPLLALEKRVPPLSQAVMSKVKQLVPQVLRWKYPLDCGGRGSFTILQPAFETDFVDYTAAFGHRLGPPGRNDQDRKVRTEQVFIPFDRRKYDIAYIGVTDGNHRGLFGVNEHRLMAIRALMDLARDRPDLNVYVSSAKMSYAHFIEVLLRDTKVFVSPFGLGEFSGKDYEAILCGCVLVKPAAERLRAYPNIYADEYAVRVEIDFGDLAQRAVPYIDSAHRFAARVARSLRLLQEYADPERRWADDLDAALLEALARNATYDPRGCHRSAAWMYAEDGRRLPAERVRAAAAARVAAGLPFQP</sequence>
<accession>A0A061SIF8</accession>
<evidence type="ECO:0008006" key="3">
    <source>
        <dbReference type="Google" id="ProtNLM"/>
    </source>
</evidence>
<feature type="non-terminal residue" evidence="2">
    <location>
        <position position="576"/>
    </location>
</feature>
<feature type="signal peptide" evidence="1">
    <location>
        <begin position="1"/>
        <end position="23"/>
    </location>
</feature>
<organism evidence="2">
    <name type="scientific">Tetraselmis sp. GSL018</name>
    <dbReference type="NCBI Taxonomy" id="582737"/>
    <lineage>
        <taxon>Eukaryota</taxon>
        <taxon>Viridiplantae</taxon>
        <taxon>Chlorophyta</taxon>
        <taxon>core chlorophytes</taxon>
        <taxon>Chlorodendrophyceae</taxon>
        <taxon>Chlorodendrales</taxon>
        <taxon>Chlorodendraceae</taxon>
        <taxon>Tetraselmis</taxon>
    </lineage>
</organism>
<protein>
    <recommendedName>
        <fullName evidence="3">Exostosin GT47 domain-containing protein</fullName>
    </recommendedName>
</protein>
<gene>
    <name evidence="2" type="ORF">TSPGSL018_4740</name>
</gene>
<reference evidence="2" key="1">
    <citation type="submission" date="2014-05" db="EMBL/GenBank/DDBJ databases">
        <title>The transcriptome of the halophilic microalga Tetraselmis sp. GSL018 isolated from the Great Salt Lake, Utah.</title>
        <authorList>
            <person name="Jinkerson R.E."/>
            <person name="D'Adamo S."/>
            <person name="Posewitz M.C."/>
        </authorList>
    </citation>
    <scope>NUCLEOTIDE SEQUENCE</scope>
    <source>
        <strain evidence="2">GSL018</strain>
    </source>
</reference>
<evidence type="ECO:0000313" key="2">
    <source>
        <dbReference type="EMBL" id="JAC82844.1"/>
    </source>
</evidence>
<dbReference type="AlphaFoldDB" id="A0A061SIF8"/>
<keyword evidence="1" id="KW-0732">Signal</keyword>
<proteinExistence type="predicted"/>
<evidence type="ECO:0000256" key="1">
    <source>
        <dbReference type="SAM" id="SignalP"/>
    </source>
</evidence>